<dbReference type="EMBL" id="KN818653">
    <property type="protein sequence ID" value="KIL54711.1"/>
    <property type="molecule type" value="Genomic_DNA"/>
</dbReference>
<sequence>MSDATLSDLAAPGWVLPPTPVVQLPKVLETRVNRIRKRLMASGGYLGDPNFRRNVHWVKLGNAHMVMPRVETDGGGLVPARDAAASAPVAEDGNDAPSTSAEFTETEDVMEREVAILSAVVEISGDDFYLSSDGNFQGPNRFTAGLAQVKVSCCGGIPELEPFRSDFVEVKRNVDWMLSEAATRGVHLKKGFSVGTVDAPKLKVRHALFEPRESGTVEEVGSQGSETEGTSAAVVETKWWEIENWPVQTHAALEALPGLCATHKVVAVPAYDMHGHLIHPSFYRSRLVGAVVELGFELTHWSMKAKGEEEACDTFAADLVTLRVIVPPKPVRVTPRKRRVVHKLDPLEAPTTRSGKRRAVGG</sequence>
<keyword evidence="2" id="KW-1185">Reference proteome</keyword>
<reference evidence="1 2" key="1">
    <citation type="submission" date="2014-04" db="EMBL/GenBank/DDBJ databases">
        <title>Evolutionary Origins and Diversification of the Mycorrhizal Mutualists.</title>
        <authorList>
            <consortium name="DOE Joint Genome Institute"/>
            <consortium name="Mycorrhizal Genomics Consortium"/>
            <person name="Kohler A."/>
            <person name="Kuo A."/>
            <person name="Nagy L.G."/>
            <person name="Floudas D."/>
            <person name="Copeland A."/>
            <person name="Barry K.W."/>
            <person name="Cichocki N."/>
            <person name="Veneault-Fourrey C."/>
            <person name="LaButti K."/>
            <person name="Lindquist E.A."/>
            <person name="Lipzen A."/>
            <person name="Lundell T."/>
            <person name="Morin E."/>
            <person name="Murat C."/>
            <person name="Riley R."/>
            <person name="Ohm R."/>
            <person name="Sun H."/>
            <person name="Tunlid A."/>
            <person name="Henrissat B."/>
            <person name="Grigoriev I.V."/>
            <person name="Hibbett D.S."/>
            <person name="Martin F."/>
        </authorList>
    </citation>
    <scope>NUCLEOTIDE SEQUENCE [LARGE SCALE GENOMIC DNA]</scope>
    <source>
        <strain evidence="1 2">Koide BX008</strain>
    </source>
</reference>
<protein>
    <submittedName>
        <fullName evidence="1">Uncharacterized protein</fullName>
    </submittedName>
</protein>
<evidence type="ECO:0000313" key="1">
    <source>
        <dbReference type="EMBL" id="KIL54711.1"/>
    </source>
</evidence>
<dbReference type="InParanoid" id="A0A0C2WDP4"/>
<dbReference type="HOGENOM" id="CLU_046434_1_1_1"/>
<gene>
    <name evidence="1" type="ORF">M378DRAFT_18628</name>
</gene>
<proteinExistence type="predicted"/>
<dbReference type="AlphaFoldDB" id="A0A0C2WDP4"/>
<organism evidence="1 2">
    <name type="scientific">Amanita muscaria (strain Koide BX008)</name>
    <dbReference type="NCBI Taxonomy" id="946122"/>
    <lineage>
        <taxon>Eukaryota</taxon>
        <taxon>Fungi</taxon>
        <taxon>Dikarya</taxon>
        <taxon>Basidiomycota</taxon>
        <taxon>Agaricomycotina</taxon>
        <taxon>Agaricomycetes</taxon>
        <taxon>Agaricomycetidae</taxon>
        <taxon>Agaricales</taxon>
        <taxon>Pluteineae</taxon>
        <taxon>Amanitaceae</taxon>
        <taxon>Amanita</taxon>
    </lineage>
</organism>
<evidence type="ECO:0000313" key="2">
    <source>
        <dbReference type="Proteomes" id="UP000054549"/>
    </source>
</evidence>
<dbReference type="OrthoDB" id="2843772at2759"/>
<dbReference type="Proteomes" id="UP000054549">
    <property type="component" value="Unassembled WGS sequence"/>
</dbReference>
<name>A0A0C2WDP4_AMAMK</name>
<accession>A0A0C2WDP4</accession>